<dbReference type="Pfam" id="PF00106">
    <property type="entry name" value="adh_short"/>
    <property type="match status" value="1"/>
</dbReference>
<evidence type="ECO:0000256" key="1">
    <source>
        <dbReference type="ARBA" id="ARBA00006484"/>
    </source>
</evidence>
<evidence type="ECO:0000313" key="6">
    <source>
        <dbReference type="Proteomes" id="UP000574761"/>
    </source>
</evidence>
<gene>
    <name evidence="5" type="ORF">GGQ64_001034</name>
</gene>
<keyword evidence="2" id="KW-0560">Oxidoreductase</keyword>
<dbReference type="Gene3D" id="3.40.50.720">
    <property type="entry name" value="NAD(P)-binding Rossmann-like Domain"/>
    <property type="match status" value="1"/>
</dbReference>
<dbReference type="CDD" id="cd05374">
    <property type="entry name" value="17beta-HSD-like_SDR_c"/>
    <property type="match status" value="1"/>
</dbReference>
<comment type="similarity">
    <text evidence="1 3">Belongs to the short-chain dehydrogenases/reductases (SDR) family.</text>
</comment>
<dbReference type="PANTHER" id="PTHR43976:SF16">
    <property type="entry name" value="SHORT-CHAIN DEHYDROGENASE_REDUCTASE FAMILY PROTEIN"/>
    <property type="match status" value="1"/>
</dbReference>
<dbReference type="InterPro" id="IPR020904">
    <property type="entry name" value="Sc_DH/Rdtase_CS"/>
</dbReference>
<proteinExistence type="inferred from homology"/>
<dbReference type="PROSITE" id="PS00061">
    <property type="entry name" value="ADH_SHORT"/>
    <property type="match status" value="1"/>
</dbReference>
<evidence type="ECO:0000256" key="3">
    <source>
        <dbReference type="RuleBase" id="RU000363"/>
    </source>
</evidence>
<dbReference type="InterPro" id="IPR036291">
    <property type="entry name" value="NAD(P)-bd_dom_sf"/>
</dbReference>
<dbReference type="InterPro" id="IPR051911">
    <property type="entry name" value="SDR_oxidoreductase"/>
</dbReference>
<sequence>MTSTILITGTSSGIGRAAARLFAEKGWNVIATMRDLKDADALPEGDSLLTTRLDVQDPDSIRAAIDAGIARFSRIDALVNNAGYGQWGLFEALTPERVQAQFDVNLFGVMNVTRALLPHFRANGGGAVLNVSSGAGLFTLPMISLYCASKFALEGFTEALSYELGPQNIEVKLVIPHGGVTSTRFGENQAARGADGSPLSDYQPFVDRTLAAFARMAAESSIAAEDVATLIHTALTDGSDRLRYLIGDDARGFVKARRTLPDQDYVDYMRGYFPA</sequence>
<dbReference type="RefSeq" id="WP_183800037.1">
    <property type="nucleotide sequence ID" value="NZ_JACIEE010000002.1"/>
</dbReference>
<organism evidence="5 6">
    <name type="scientific">Mycoplana azooxidifex</name>
    <dbReference type="NCBI Taxonomy" id="1636188"/>
    <lineage>
        <taxon>Bacteria</taxon>
        <taxon>Pseudomonadati</taxon>
        <taxon>Pseudomonadota</taxon>
        <taxon>Alphaproteobacteria</taxon>
        <taxon>Hyphomicrobiales</taxon>
        <taxon>Rhizobiaceae</taxon>
        <taxon>Mycoplana</taxon>
    </lineage>
</organism>
<dbReference type="InterPro" id="IPR002347">
    <property type="entry name" value="SDR_fam"/>
</dbReference>
<dbReference type="Proteomes" id="UP000574761">
    <property type="component" value="Unassembled WGS sequence"/>
</dbReference>
<dbReference type="InterPro" id="IPR057326">
    <property type="entry name" value="KR_dom"/>
</dbReference>
<evidence type="ECO:0000259" key="4">
    <source>
        <dbReference type="SMART" id="SM00822"/>
    </source>
</evidence>
<dbReference type="PANTHER" id="PTHR43976">
    <property type="entry name" value="SHORT CHAIN DEHYDROGENASE"/>
    <property type="match status" value="1"/>
</dbReference>
<accession>A0A7W6D4C6</accession>
<name>A0A7W6D4C6_9HYPH</name>
<dbReference type="EMBL" id="JACIEE010000002">
    <property type="protein sequence ID" value="MBB3975847.1"/>
    <property type="molecule type" value="Genomic_DNA"/>
</dbReference>
<dbReference type="SMART" id="SM00822">
    <property type="entry name" value="PKS_KR"/>
    <property type="match status" value="1"/>
</dbReference>
<reference evidence="5 6" key="1">
    <citation type="submission" date="2020-08" db="EMBL/GenBank/DDBJ databases">
        <title>Genomic Encyclopedia of Type Strains, Phase IV (KMG-IV): sequencing the most valuable type-strain genomes for metagenomic binning, comparative biology and taxonomic classification.</title>
        <authorList>
            <person name="Goeker M."/>
        </authorList>
    </citation>
    <scope>NUCLEOTIDE SEQUENCE [LARGE SCALE GENOMIC DNA]</scope>
    <source>
        <strain evidence="5 6">DSM 100211</strain>
    </source>
</reference>
<keyword evidence="6" id="KW-1185">Reference proteome</keyword>
<protein>
    <submittedName>
        <fullName evidence="5">NAD(P)-dependent dehydrogenase (Short-subunit alcohol dehydrogenase family)</fullName>
    </submittedName>
</protein>
<evidence type="ECO:0000256" key="2">
    <source>
        <dbReference type="ARBA" id="ARBA00023002"/>
    </source>
</evidence>
<dbReference type="PRINTS" id="PR00081">
    <property type="entry name" value="GDHRDH"/>
</dbReference>
<feature type="domain" description="Ketoreductase" evidence="4">
    <location>
        <begin position="3"/>
        <end position="172"/>
    </location>
</feature>
<evidence type="ECO:0000313" key="5">
    <source>
        <dbReference type="EMBL" id="MBB3975847.1"/>
    </source>
</evidence>
<dbReference type="GO" id="GO:0016491">
    <property type="term" value="F:oxidoreductase activity"/>
    <property type="evidence" value="ECO:0007669"/>
    <property type="project" value="UniProtKB-KW"/>
</dbReference>
<dbReference type="SUPFAM" id="SSF51735">
    <property type="entry name" value="NAD(P)-binding Rossmann-fold domains"/>
    <property type="match status" value="1"/>
</dbReference>
<dbReference type="PRINTS" id="PR00080">
    <property type="entry name" value="SDRFAMILY"/>
</dbReference>
<dbReference type="AlphaFoldDB" id="A0A7W6D4C6"/>
<comment type="caution">
    <text evidence="5">The sequence shown here is derived from an EMBL/GenBank/DDBJ whole genome shotgun (WGS) entry which is preliminary data.</text>
</comment>